<dbReference type="STRING" id="747676.F4R3E5"/>
<dbReference type="HOGENOM" id="CLU_031466_0_0_1"/>
<feature type="region of interest" description="Disordered" evidence="2">
    <location>
        <begin position="1"/>
        <end position="72"/>
    </location>
</feature>
<dbReference type="EMBL" id="GL883090">
    <property type="protein sequence ID" value="EGG13184.1"/>
    <property type="molecule type" value="Genomic_DNA"/>
</dbReference>
<dbReference type="FunCoup" id="F4R3E5">
    <property type="interactions" value="381"/>
</dbReference>
<dbReference type="KEGG" id="mlr:MELLADRAFT_101032"/>
<gene>
    <name evidence="3" type="ORF">MELLADRAFT_101032</name>
</gene>
<evidence type="ECO:0000313" key="4">
    <source>
        <dbReference type="Proteomes" id="UP000001072"/>
    </source>
</evidence>
<reference evidence="4" key="1">
    <citation type="journal article" date="2011" name="Proc. Natl. Acad. Sci. U.S.A.">
        <title>Obligate biotrophy features unraveled by the genomic analysis of rust fungi.</title>
        <authorList>
            <person name="Duplessis S."/>
            <person name="Cuomo C.A."/>
            <person name="Lin Y.-C."/>
            <person name="Aerts A."/>
            <person name="Tisserant E."/>
            <person name="Veneault-Fourrey C."/>
            <person name="Joly D.L."/>
            <person name="Hacquard S."/>
            <person name="Amselem J."/>
            <person name="Cantarel B.L."/>
            <person name="Chiu R."/>
            <person name="Coutinho P.M."/>
            <person name="Feau N."/>
            <person name="Field M."/>
            <person name="Frey P."/>
            <person name="Gelhaye E."/>
            <person name="Goldberg J."/>
            <person name="Grabherr M.G."/>
            <person name="Kodira C.D."/>
            <person name="Kohler A."/>
            <person name="Kuees U."/>
            <person name="Lindquist E.A."/>
            <person name="Lucas S.M."/>
            <person name="Mago R."/>
            <person name="Mauceli E."/>
            <person name="Morin E."/>
            <person name="Murat C."/>
            <person name="Pangilinan J.L."/>
            <person name="Park R."/>
            <person name="Pearson M."/>
            <person name="Quesneville H."/>
            <person name="Rouhier N."/>
            <person name="Sakthikumar S."/>
            <person name="Salamov A.A."/>
            <person name="Schmutz J."/>
            <person name="Selles B."/>
            <person name="Shapiro H."/>
            <person name="Tanguay P."/>
            <person name="Tuskan G.A."/>
            <person name="Henrissat B."/>
            <person name="Van de Peer Y."/>
            <person name="Rouze P."/>
            <person name="Ellis J.G."/>
            <person name="Dodds P.N."/>
            <person name="Schein J.E."/>
            <person name="Zhong S."/>
            <person name="Hamelin R.C."/>
            <person name="Grigoriev I.V."/>
            <person name="Szabo L.J."/>
            <person name="Martin F."/>
        </authorList>
    </citation>
    <scope>NUCLEOTIDE SEQUENCE [LARGE SCALE GENOMIC DNA]</scope>
    <source>
        <strain evidence="4">98AG31 / pathotype 3-4-7</strain>
    </source>
</reference>
<dbReference type="OrthoDB" id="308449at2759"/>
<dbReference type="SUPFAM" id="SSF50978">
    <property type="entry name" value="WD40 repeat-like"/>
    <property type="match status" value="1"/>
</dbReference>
<feature type="compositionally biased region" description="Low complexity" evidence="2">
    <location>
        <begin position="456"/>
        <end position="466"/>
    </location>
</feature>
<evidence type="ECO:0000256" key="2">
    <source>
        <dbReference type="SAM" id="MobiDB-lite"/>
    </source>
</evidence>
<dbReference type="PANTHER" id="PTHR44675:SF1">
    <property type="entry name" value="P21-ACTIVATED PROTEIN KINASE-INTERACTING PROTEIN 1"/>
    <property type="match status" value="1"/>
</dbReference>
<feature type="repeat" description="WD" evidence="1">
    <location>
        <begin position="125"/>
        <end position="166"/>
    </location>
</feature>
<dbReference type="eggNOG" id="KOG0294">
    <property type="taxonomic scope" value="Eukaryota"/>
</dbReference>
<dbReference type="GeneID" id="18921260"/>
<organism evidence="4">
    <name type="scientific">Melampsora larici-populina (strain 98AG31 / pathotype 3-4-7)</name>
    <name type="common">Poplar leaf rust fungus</name>
    <dbReference type="NCBI Taxonomy" id="747676"/>
    <lineage>
        <taxon>Eukaryota</taxon>
        <taxon>Fungi</taxon>
        <taxon>Dikarya</taxon>
        <taxon>Basidiomycota</taxon>
        <taxon>Pucciniomycotina</taxon>
        <taxon>Pucciniomycetes</taxon>
        <taxon>Pucciniales</taxon>
        <taxon>Melampsoraceae</taxon>
        <taxon>Melampsora</taxon>
    </lineage>
</organism>
<dbReference type="PANTHER" id="PTHR44675">
    <property type="entry name" value="PAK1 INTERACTING PROTEIN 1"/>
    <property type="match status" value="1"/>
</dbReference>
<sequence length="466" mass="51295">MTKNKNQKRARISSNQATVHQINQDSTNSNQTKPNTKTQTNLQSALKGTRKNLNQESQSTSTPSTSTSVTKPKPIISKVPTISSTFPPNSIKIVFGSYEHLLYGIQITFSTDTSILPNILPLFHFRAHSAPLTSIAISPSGTHLATASTTGPLTLWSLQRQRALGTLSATSASDDHQPGVSHTSFDPTGRLLAVSDGDEKARLSLYRTRDWVLLKRLPGPISFVGFEPIRSTLMLTVGRDRCLRLWDLSRQAQSNRRPIGSVRLGTIADLVQWSPTGDSFVVLTGAIATVYNTKMEPKFTFKSPRGRVHDAKFLTNQTETTHLILACDDGIGRIFNLNDDFEPLCVSELIGHTNRIRAIELIEINSILYGITISSDGFCNIYKLEPTTWNLDPIKDEEPKEIKPLLQYDTKGSRLTCLAVTGFYNDSNSKGNTQNEVGDEDFGIDQSMVDDDLDMDSGSGSDSDSN</sequence>
<feature type="compositionally biased region" description="Low complexity" evidence="2">
    <location>
        <begin position="59"/>
        <end position="72"/>
    </location>
</feature>
<dbReference type="Proteomes" id="UP000001072">
    <property type="component" value="Unassembled WGS sequence"/>
</dbReference>
<feature type="compositionally biased region" description="Low complexity" evidence="2">
    <location>
        <begin position="26"/>
        <end position="41"/>
    </location>
</feature>
<dbReference type="InterPro" id="IPR051959">
    <property type="entry name" value="PAK1-Kinase_Regulator"/>
</dbReference>
<dbReference type="PROSITE" id="PS50294">
    <property type="entry name" value="WD_REPEATS_REGION"/>
    <property type="match status" value="1"/>
</dbReference>
<dbReference type="RefSeq" id="XP_007404122.1">
    <property type="nucleotide sequence ID" value="XM_007404060.1"/>
</dbReference>
<dbReference type="SMART" id="SM00320">
    <property type="entry name" value="WD40"/>
    <property type="match status" value="5"/>
</dbReference>
<dbReference type="InParanoid" id="F4R3E5"/>
<dbReference type="InterPro" id="IPR015943">
    <property type="entry name" value="WD40/YVTN_repeat-like_dom_sf"/>
</dbReference>
<proteinExistence type="predicted"/>
<name>F4R3E5_MELLP</name>
<dbReference type="AlphaFoldDB" id="F4R3E5"/>
<dbReference type="VEuPathDB" id="FungiDB:MELLADRAFT_101032"/>
<keyword evidence="4" id="KW-1185">Reference proteome</keyword>
<dbReference type="Pfam" id="PF00400">
    <property type="entry name" value="WD40"/>
    <property type="match status" value="1"/>
</dbReference>
<dbReference type="InterPro" id="IPR036322">
    <property type="entry name" value="WD40_repeat_dom_sf"/>
</dbReference>
<feature type="region of interest" description="Disordered" evidence="2">
    <location>
        <begin position="429"/>
        <end position="466"/>
    </location>
</feature>
<dbReference type="Gene3D" id="2.130.10.10">
    <property type="entry name" value="YVTN repeat-like/Quinoprotein amine dehydrogenase"/>
    <property type="match status" value="2"/>
</dbReference>
<feature type="compositionally biased region" description="Polar residues" evidence="2">
    <location>
        <begin position="42"/>
        <end position="58"/>
    </location>
</feature>
<accession>F4R3E5</accession>
<feature type="compositionally biased region" description="Polar residues" evidence="2">
    <location>
        <begin position="12"/>
        <end position="25"/>
    </location>
</feature>
<feature type="compositionally biased region" description="Basic residues" evidence="2">
    <location>
        <begin position="1"/>
        <end position="11"/>
    </location>
</feature>
<dbReference type="InterPro" id="IPR001680">
    <property type="entry name" value="WD40_rpt"/>
</dbReference>
<evidence type="ECO:0000256" key="1">
    <source>
        <dbReference type="PROSITE-ProRule" id="PRU00221"/>
    </source>
</evidence>
<feature type="compositionally biased region" description="Acidic residues" evidence="2">
    <location>
        <begin position="437"/>
        <end position="455"/>
    </location>
</feature>
<dbReference type="PROSITE" id="PS50082">
    <property type="entry name" value="WD_REPEATS_2"/>
    <property type="match status" value="1"/>
</dbReference>
<keyword evidence="1" id="KW-0853">WD repeat</keyword>
<protein>
    <submittedName>
        <fullName evidence="3">Uncharacterized protein</fullName>
    </submittedName>
</protein>
<evidence type="ECO:0000313" key="3">
    <source>
        <dbReference type="EMBL" id="EGG13184.1"/>
    </source>
</evidence>